<dbReference type="InterPro" id="IPR038695">
    <property type="entry name" value="Saro_0823-like_sf"/>
</dbReference>
<name>A0A218NNS4_9ARCH</name>
<dbReference type="RefSeq" id="WP_088820380.1">
    <property type="nucleotide sequence ID" value="NZ_CP019964.1"/>
</dbReference>
<dbReference type="Pfam" id="PF02643">
    <property type="entry name" value="DUF192"/>
    <property type="match status" value="1"/>
</dbReference>
<protein>
    <submittedName>
        <fullName evidence="1">DUF192 family protein</fullName>
    </submittedName>
</protein>
<evidence type="ECO:0000313" key="2">
    <source>
        <dbReference type="Proteomes" id="UP000197679"/>
    </source>
</evidence>
<dbReference type="Gene3D" id="2.60.120.1140">
    <property type="entry name" value="Protein of unknown function DUF192"/>
    <property type="match status" value="1"/>
</dbReference>
<accession>A0A218NNS4</accession>
<dbReference type="PANTHER" id="PTHR37953">
    <property type="entry name" value="UPF0127 PROTEIN MJ1496"/>
    <property type="match status" value="1"/>
</dbReference>
<dbReference type="OrthoDB" id="6763at2157"/>
<reference evidence="1 2" key="1">
    <citation type="journal article" date="2017" name="Nat. Commun.">
        <title>'ARMAN' archaea depend on association with euryarchaeal host in culture and in situ.</title>
        <authorList>
            <person name="Golyshina O."/>
            <person name="Toshchakov S."/>
            <person name="Makarova K."/>
            <person name="Gavrilov S."/>
            <person name="Korzhenkov A."/>
            <person name="La Cono V."/>
            <person name="Arcadi E."/>
            <person name="Nechitaylo T."/>
            <person name="Ferrer M."/>
            <person name="Kublanov I."/>
            <person name="Wolf Y."/>
            <person name="Yakimov M."/>
            <person name="Golyshin P."/>
            <person name="Slesarev A."/>
            <person name="Kozyavkin S."/>
        </authorList>
    </citation>
    <scope>NUCLEOTIDE SEQUENCE [LARGE SCALE GENOMIC DNA]</scope>
    <source>
        <strain evidence="1 2">Mia14</strain>
    </source>
</reference>
<keyword evidence="2" id="KW-1185">Reference proteome</keyword>
<dbReference type="GeneID" id="33314370"/>
<gene>
    <name evidence="1" type="ORF">Mia14_0821</name>
</gene>
<dbReference type="InterPro" id="IPR003795">
    <property type="entry name" value="DUF192"/>
</dbReference>
<dbReference type="EMBL" id="CP019964">
    <property type="protein sequence ID" value="ASI14112.1"/>
    <property type="molecule type" value="Genomic_DNA"/>
</dbReference>
<dbReference type="KEGG" id="marh:Mia14_0821"/>
<organism evidence="1 2">
    <name type="scientific">Candidatus Mancarchaeum acidiphilum</name>
    <dbReference type="NCBI Taxonomy" id="1920749"/>
    <lineage>
        <taxon>Archaea</taxon>
        <taxon>Candidatus Micrarchaeota</taxon>
        <taxon>Candidatus Mancarchaeum</taxon>
    </lineage>
</organism>
<evidence type="ECO:0000313" key="1">
    <source>
        <dbReference type="EMBL" id="ASI14112.1"/>
    </source>
</evidence>
<dbReference type="PANTHER" id="PTHR37953:SF1">
    <property type="entry name" value="UPF0127 PROTEIN MJ1496"/>
    <property type="match status" value="1"/>
</dbReference>
<dbReference type="Proteomes" id="UP000197679">
    <property type="component" value="Chromosome"/>
</dbReference>
<dbReference type="AlphaFoldDB" id="A0A218NNS4"/>
<sequence length="132" mass="15448">MLRFLKRFQRYQEKLIAIGDIELNAVIADNFIKRMIGLMYRDSLKENSCMLFIFDSAGKLGIWMYNMKFPIDVLWIDKNMAIIDIKENLQPCRSIFNCDIAYPKANSKYIIELNAGYVKSHDIKLGTKINLE</sequence>
<proteinExistence type="predicted"/>